<accession>A0A9D3X3N6</accession>
<evidence type="ECO:0000313" key="1">
    <source>
        <dbReference type="EMBL" id="KAH1172120.1"/>
    </source>
</evidence>
<evidence type="ECO:0000313" key="2">
    <source>
        <dbReference type="Proteomes" id="UP000827986"/>
    </source>
</evidence>
<keyword evidence="2" id="KW-1185">Reference proteome</keyword>
<comment type="caution">
    <text evidence="1">The sequence shown here is derived from an EMBL/GenBank/DDBJ whole genome shotgun (WGS) entry which is preliminary data.</text>
</comment>
<proteinExistence type="predicted"/>
<reference evidence="1" key="1">
    <citation type="submission" date="2021-09" db="EMBL/GenBank/DDBJ databases">
        <title>The genome of Mauremys mutica provides insights into the evolution of semi-aquatic lifestyle.</title>
        <authorList>
            <person name="Gong S."/>
            <person name="Gao Y."/>
        </authorList>
    </citation>
    <scope>NUCLEOTIDE SEQUENCE</scope>
    <source>
        <strain evidence="1">MM-2020</strain>
        <tissue evidence="1">Muscle</tissue>
    </source>
</reference>
<organism evidence="1 2">
    <name type="scientific">Mauremys mutica</name>
    <name type="common">yellowpond turtle</name>
    <dbReference type="NCBI Taxonomy" id="74926"/>
    <lineage>
        <taxon>Eukaryota</taxon>
        <taxon>Metazoa</taxon>
        <taxon>Chordata</taxon>
        <taxon>Craniata</taxon>
        <taxon>Vertebrata</taxon>
        <taxon>Euteleostomi</taxon>
        <taxon>Archelosauria</taxon>
        <taxon>Testudinata</taxon>
        <taxon>Testudines</taxon>
        <taxon>Cryptodira</taxon>
        <taxon>Durocryptodira</taxon>
        <taxon>Testudinoidea</taxon>
        <taxon>Geoemydidae</taxon>
        <taxon>Geoemydinae</taxon>
        <taxon>Mauremys</taxon>
    </lineage>
</organism>
<protein>
    <submittedName>
        <fullName evidence="1">Uncharacterized protein</fullName>
    </submittedName>
</protein>
<dbReference type="AlphaFoldDB" id="A0A9D3X3N6"/>
<dbReference type="Proteomes" id="UP000827986">
    <property type="component" value="Unassembled WGS sequence"/>
</dbReference>
<dbReference type="EMBL" id="JAHDVG010000483">
    <property type="protein sequence ID" value="KAH1172120.1"/>
    <property type="molecule type" value="Genomic_DNA"/>
</dbReference>
<gene>
    <name evidence="1" type="ORF">KIL84_007738</name>
</gene>
<name>A0A9D3X3N6_9SAUR</name>
<sequence>MQAIYQTCLASHLRGWEYEIDFSNRIVNFSGGFTVYPIVLCLHTQNSLSESLCECRVSDILCVNDTSSSMNHPHEQHWSFHETYTNRPVTELGFGRYYLYFHKH</sequence>